<dbReference type="EMBL" id="KN826980">
    <property type="protein sequence ID" value="KIK77458.1"/>
    <property type="molecule type" value="Genomic_DNA"/>
</dbReference>
<evidence type="ECO:0000313" key="2">
    <source>
        <dbReference type="Proteomes" id="UP000054538"/>
    </source>
</evidence>
<dbReference type="Proteomes" id="UP000054538">
    <property type="component" value="Unassembled WGS sequence"/>
</dbReference>
<protein>
    <submittedName>
        <fullName evidence="1">Uncharacterized protein</fullName>
    </submittedName>
</protein>
<accession>A0A0D0CQ42</accession>
<reference evidence="1 2" key="1">
    <citation type="submission" date="2014-04" db="EMBL/GenBank/DDBJ databases">
        <authorList>
            <consortium name="DOE Joint Genome Institute"/>
            <person name="Kuo A."/>
            <person name="Kohler A."/>
            <person name="Jargeat P."/>
            <person name="Nagy L.G."/>
            <person name="Floudas D."/>
            <person name="Copeland A."/>
            <person name="Barry K.W."/>
            <person name="Cichocki N."/>
            <person name="Veneault-Fourrey C."/>
            <person name="LaButti K."/>
            <person name="Lindquist E.A."/>
            <person name="Lipzen A."/>
            <person name="Lundell T."/>
            <person name="Morin E."/>
            <person name="Murat C."/>
            <person name="Sun H."/>
            <person name="Tunlid A."/>
            <person name="Henrissat B."/>
            <person name="Grigoriev I.V."/>
            <person name="Hibbett D.S."/>
            <person name="Martin F."/>
            <person name="Nordberg H.P."/>
            <person name="Cantor M.N."/>
            <person name="Hua S.X."/>
        </authorList>
    </citation>
    <scope>NUCLEOTIDE SEQUENCE [LARGE SCALE GENOMIC DNA]</scope>
    <source>
        <strain evidence="1 2">Ve08.2h10</strain>
    </source>
</reference>
<dbReference type="AlphaFoldDB" id="A0A0D0CQ42"/>
<evidence type="ECO:0000313" key="1">
    <source>
        <dbReference type="EMBL" id="KIK77458.1"/>
    </source>
</evidence>
<sequence length="55" mass="6234">MSEKDIKGHTLSLQVYVYEDYVIADKEKVDDITSSIRGKWSAEPAPSAKHYQSAF</sequence>
<gene>
    <name evidence="1" type="ORF">PAXRUDRAFT_17490</name>
</gene>
<organism evidence="1 2">
    <name type="scientific">Paxillus rubicundulus Ve08.2h10</name>
    <dbReference type="NCBI Taxonomy" id="930991"/>
    <lineage>
        <taxon>Eukaryota</taxon>
        <taxon>Fungi</taxon>
        <taxon>Dikarya</taxon>
        <taxon>Basidiomycota</taxon>
        <taxon>Agaricomycotina</taxon>
        <taxon>Agaricomycetes</taxon>
        <taxon>Agaricomycetidae</taxon>
        <taxon>Boletales</taxon>
        <taxon>Paxilineae</taxon>
        <taxon>Paxillaceae</taxon>
        <taxon>Paxillus</taxon>
    </lineage>
</organism>
<name>A0A0D0CQ42_9AGAM</name>
<dbReference type="HOGENOM" id="CLU_3033032_0_0_1"/>
<keyword evidence="2" id="KW-1185">Reference proteome</keyword>
<proteinExistence type="predicted"/>
<dbReference type="InParanoid" id="A0A0D0CQ42"/>
<reference evidence="2" key="2">
    <citation type="submission" date="2015-01" db="EMBL/GenBank/DDBJ databases">
        <title>Evolutionary Origins and Diversification of the Mycorrhizal Mutualists.</title>
        <authorList>
            <consortium name="DOE Joint Genome Institute"/>
            <consortium name="Mycorrhizal Genomics Consortium"/>
            <person name="Kohler A."/>
            <person name="Kuo A."/>
            <person name="Nagy L.G."/>
            <person name="Floudas D."/>
            <person name="Copeland A."/>
            <person name="Barry K.W."/>
            <person name="Cichocki N."/>
            <person name="Veneault-Fourrey C."/>
            <person name="LaButti K."/>
            <person name="Lindquist E.A."/>
            <person name="Lipzen A."/>
            <person name="Lundell T."/>
            <person name="Morin E."/>
            <person name="Murat C."/>
            <person name="Riley R."/>
            <person name="Ohm R."/>
            <person name="Sun H."/>
            <person name="Tunlid A."/>
            <person name="Henrissat B."/>
            <person name="Grigoriev I.V."/>
            <person name="Hibbett D.S."/>
            <person name="Martin F."/>
        </authorList>
    </citation>
    <scope>NUCLEOTIDE SEQUENCE [LARGE SCALE GENOMIC DNA]</scope>
    <source>
        <strain evidence="2">Ve08.2h10</strain>
    </source>
</reference>